<keyword evidence="7 9" id="KW-0408">Iron</keyword>
<dbReference type="GO" id="GO:0020037">
    <property type="term" value="F:heme binding"/>
    <property type="evidence" value="ECO:0007669"/>
    <property type="project" value="InterPro"/>
</dbReference>
<evidence type="ECO:0000256" key="3">
    <source>
        <dbReference type="ARBA" id="ARBA00022692"/>
    </source>
</evidence>
<dbReference type="PRINTS" id="PR00463">
    <property type="entry name" value="EP450I"/>
</dbReference>
<dbReference type="Pfam" id="PF00067">
    <property type="entry name" value="p450"/>
    <property type="match status" value="1"/>
</dbReference>
<dbReference type="Proteomes" id="UP000016922">
    <property type="component" value="Unassembled WGS sequence"/>
</dbReference>
<evidence type="ECO:0000256" key="2">
    <source>
        <dbReference type="ARBA" id="ARBA00022617"/>
    </source>
</evidence>
<evidence type="ECO:0000256" key="9">
    <source>
        <dbReference type="PIRSR" id="PIRSR602401-1"/>
    </source>
</evidence>
<dbReference type="PRINTS" id="PR00385">
    <property type="entry name" value="P450"/>
</dbReference>
<evidence type="ECO:0000256" key="11">
    <source>
        <dbReference type="SAM" id="SignalP"/>
    </source>
</evidence>
<dbReference type="InterPro" id="IPR050665">
    <property type="entry name" value="Cytochrome_P450_Monooxygen"/>
</dbReference>
<evidence type="ECO:0000256" key="7">
    <source>
        <dbReference type="ARBA" id="ARBA00023004"/>
    </source>
</evidence>
<keyword evidence="8" id="KW-0472">Membrane</keyword>
<evidence type="ECO:0000313" key="12">
    <source>
        <dbReference type="EMBL" id="EPE25222.1"/>
    </source>
</evidence>
<feature type="binding site" description="axial binding residue" evidence="9">
    <location>
        <position position="487"/>
    </location>
    <ligand>
        <name>heme</name>
        <dbReference type="ChEBI" id="CHEBI:30413"/>
    </ligand>
    <ligandPart>
        <name>Fe</name>
        <dbReference type="ChEBI" id="CHEBI:18248"/>
    </ligandPart>
</feature>
<dbReference type="SUPFAM" id="SSF48264">
    <property type="entry name" value="Cytochrome P450"/>
    <property type="match status" value="1"/>
</dbReference>
<organism evidence="12 13">
    <name type="scientific">Glarea lozoyensis (strain ATCC 20868 / MF5171)</name>
    <dbReference type="NCBI Taxonomy" id="1116229"/>
    <lineage>
        <taxon>Eukaryota</taxon>
        <taxon>Fungi</taxon>
        <taxon>Dikarya</taxon>
        <taxon>Ascomycota</taxon>
        <taxon>Pezizomycotina</taxon>
        <taxon>Leotiomycetes</taxon>
        <taxon>Helotiales</taxon>
        <taxon>Helotiaceae</taxon>
        <taxon>Glarea</taxon>
    </lineage>
</organism>
<dbReference type="EMBL" id="KE145372">
    <property type="protein sequence ID" value="EPE25222.1"/>
    <property type="molecule type" value="Genomic_DNA"/>
</dbReference>
<dbReference type="GO" id="GO:0016020">
    <property type="term" value="C:membrane"/>
    <property type="evidence" value="ECO:0007669"/>
    <property type="project" value="UniProtKB-SubCell"/>
</dbReference>
<evidence type="ECO:0000256" key="1">
    <source>
        <dbReference type="ARBA" id="ARBA00004370"/>
    </source>
</evidence>
<name>S3CFF6_GLAL2</name>
<dbReference type="OMA" id="PCFNERA"/>
<comment type="similarity">
    <text evidence="10">Belongs to the cytochrome P450 family.</text>
</comment>
<keyword evidence="6 10" id="KW-0560">Oxidoreductase</keyword>
<dbReference type="PANTHER" id="PTHR24282:SF211">
    <property type="entry name" value="CYTOCHROME P450-RELATED"/>
    <property type="match status" value="1"/>
</dbReference>
<dbReference type="InterPro" id="IPR017972">
    <property type="entry name" value="Cyt_P450_CS"/>
</dbReference>
<accession>S3CFF6</accession>
<keyword evidence="11" id="KW-0732">Signal</keyword>
<dbReference type="KEGG" id="glz:GLAREA_11803"/>
<dbReference type="InterPro" id="IPR001128">
    <property type="entry name" value="Cyt_P450"/>
</dbReference>
<reference evidence="12 13" key="1">
    <citation type="journal article" date="2013" name="BMC Genomics">
        <title>Genomics-driven discovery of the pneumocandin biosynthetic gene cluster in the fungus Glarea lozoyensis.</title>
        <authorList>
            <person name="Chen L."/>
            <person name="Yue Q."/>
            <person name="Zhang X."/>
            <person name="Xiang M."/>
            <person name="Wang C."/>
            <person name="Li S."/>
            <person name="Che Y."/>
            <person name="Ortiz-Lopez F.J."/>
            <person name="Bills G.F."/>
            <person name="Liu X."/>
            <person name="An Z."/>
        </authorList>
    </citation>
    <scope>NUCLEOTIDE SEQUENCE [LARGE SCALE GENOMIC DNA]</scope>
    <source>
        <strain evidence="13">ATCC 20868 / MF5171</strain>
    </source>
</reference>
<proteinExistence type="inferred from homology"/>
<dbReference type="InterPro" id="IPR036396">
    <property type="entry name" value="Cyt_P450_sf"/>
</dbReference>
<comment type="subcellular location">
    <subcellularLocation>
        <location evidence="1">Membrane</location>
    </subcellularLocation>
</comment>
<gene>
    <name evidence="12" type="ORF">GLAREA_11803</name>
</gene>
<evidence type="ECO:0000256" key="6">
    <source>
        <dbReference type="ARBA" id="ARBA00023002"/>
    </source>
</evidence>
<dbReference type="GO" id="GO:0005506">
    <property type="term" value="F:iron ion binding"/>
    <property type="evidence" value="ECO:0007669"/>
    <property type="project" value="InterPro"/>
</dbReference>
<dbReference type="OrthoDB" id="1470350at2759"/>
<keyword evidence="13" id="KW-1185">Reference proteome</keyword>
<evidence type="ECO:0000256" key="4">
    <source>
        <dbReference type="ARBA" id="ARBA00022723"/>
    </source>
</evidence>
<feature type="signal peptide" evidence="11">
    <location>
        <begin position="1"/>
        <end position="17"/>
    </location>
</feature>
<keyword evidence="5" id="KW-1133">Transmembrane helix</keyword>
<sequence>MLIALLTAAIIWHIAKTAIVYNRARKLGLPIVITPAEPMVQPVWTTLIAILAPLIRQLPYNLGEFADFDTWQYRFKQENRVHRRLGPIFLMVNSSGIRVMLADGAACEDVLHRYKEFIKPEILYKPLDLFGENVDTANGGEWQRHRKITAPSFNERNSNMVWSESLSQAKGMLHKWTSIAESNIVSSTHVDTTTLALHVITGAGFGKKFHYNDVSKAEDGHQLSFKEAMESVLSRIFAVIVTSSLSKSLRAIIPDKLNPLVTIETSIRELKQYLVEMVDEQREKLDETSQDQDTLVSALLRAADLEKYQGKGKYTLSNDEIYGNLFIYSFAGHDTTANSLHYALVLLANDEVRQAWVKEEVQAVVGKDADPTNLEYKDNFPKLKRCLAVMFETIRIYGPVNTLPRTTGSASLPLKVKGKEYIIPPNTMVMENMLGIHTDPEVWGTDAYMWKPERWIVQRDGSEGIDNEELMPTPVGFIPWSYGPRVCPGRKFAQVEFVAVIATLMAHHHVRVNALDGETKLQTSKRVSDALLNSRALITLKMQNPEKVKLVWDKD</sequence>
<keyword evidence="4 9" id="KW-0479">Metal-binding</keyword>
<evidence type="ECO:0000256" key="5">
    <source>
        <dbReference type="ARBA" id="ARBA00022989"/>
    </source>
</evidence>
<evidence type="ECO:0000313" key="13">
    <source>
        <dbReference type="Proteomes" id="UP000016922"/>
    </source>
</evidence>
<dbReference type="InterPro" id="IPR002401">
    <property type="entry name" value="Cyt_P450_E_grp-I"/>
</dbReference>
<protein>
    <submittedName>
        <fullName evidence="12">Cytochrome P450</fullName>
    </submittedName>
</protein>
<evidence type="ECO:0000256" key="8">
    <source>
        <dbReference type="ARBA" id="ARBA00023136"/>
    </source>
</evidence>
<keyword evidence="2 9" id="KW-0349">Heme</keyword>
<dbReference type="eggNOG" id="KOG0157">
    <property type="taxonomic scope" value="Eukaryota"/>
</dbReference>
<dbReference type="GO" id="GO:0004497">
    <property type="term" value="F:monooxygenase activity"/>
    <property type="evidence" value="ECO:0007669"/>
    <property type="project" value="UniProtKB-KW"/>
</dbReference>
<keyword evidence="3" id="KW-0812">Transmembrane</keyword>
<dbReference type="PANTHER" id="PTHR24282">
    <property type="entry name" value="CYTOCHROME P450 FAMILY MEMBER"/>
    <property type="match status" value="1"/>
</dbReference>
<dbReference type="Gene3D" id="1.10.630.10">
    <property type="entry name" value="Cytochrome P450"/>
    <property type="match status" value="1"/>
</dbReference>
<dbReference type="STRING" id="1116229.S3CFF6"/>
<keyword evidence="10" id="KW-0503">Monooxygenase</keyword>
<dbReference type="CDD" id="cd11070">
    <property type="entry name" value="CYP56-like"/>
    <property type="match status" value="1"/>
</dbReference>
<feature type="chain" id="PRO_5004507141" evidence="11">
    <location>
        <begin position="18"/>
        <end position="555"/>
    </location>
</feature>
<dbReference type="AlphaFoldDB" id="S3CFF6"/>
<dbReference type="GO" id="GO:0016705">
    <property type="term" value="F:oxidoreductase activity, acting on paired donors, with incorporation or reduction of molecular oxygen"/>
    <property type="evidence" value="ECO:0007669"/>
    <property type="project" value="InterPro"/>
</dbReference>
<dbReference type="PROSITE" id="PS00086">
    <property type="entry name" value="CYTOCHROME_P450"/>
    <property type="match status" value="1"/>
</dbReference>
<evidence type="ECO:0000256" key="10">
    <source>
        <dbReference type="RuleBase" id="RU000461"/>
    </source>
</evidence>
<dbReference type="HOGENOM" id="CLU_001570_25_2_1"/>
<dbReference type="RefSeq" id="XP_008088137.1">
    <property type="nucleotide sequence ID" value="XM_008089946.1"/>
</dbReference>
<comment type="cofactor">
    <cofactor evidence="9">
        <name>heme</name>
        <dbReference type="ChEBI" id="CHEBI:30413"/>
    </cofactor>
</comment>
<dbReference type="GeneID" id="19470844"/>